<evidence type="ECO:0000256" key="2">
    <source>
        <dbReference type="ARBA" id="ARBA00023015"/>
    </source>
</evidence>
<dbReference type="CDD" id="cd10017">
    <property type="entry name" value="B3_DNA"/>
    <property type="match status" value="2"/>
</dbReference>
<dbReference type="PANTHER" id="PTHR31920:SF148">
    <property type="entry name" value="B3 DOMAIN-CONTAINING PROTEIN OS03G0621600"/>
    <property type="match status" value="1"/>
</dbReference>
<comment type="subcellular location">
    <subcellularLocation>
        <location evidence="1">Nucleus</location>
    </subcellularLocation>
</comment>
<evidence type="ECO:0000256" key="4">
    <source>
        <dbReference type="ARBA" id="ARBA00023163"/>
    </source>
</evidence>
<proteinExistence type="predicted"/>
<keyword evidence="2" id="KW-0805">Transcription regulation</keyword>
<organism evidence="7 8">
    <name type="scientific">Castanea mollissima</name>
    <name type="common">Chinese chestnut</name>
    <dbReference type="NCBI Taxonomy" id="60419"/>
    <lineage>
        <taxon>Eukaryota</taxon>
        <taxon>Viridiplantae</taxon>
        <taxon>Streptophyta</taxon>
        <taxon>Embryophyta</taxon>
        <taxon>Tracheophyta</taxon>
        <taxon>Spermatophyta</taxon>
        <taxon>Magnoliopsida</taxon>
        <taxon>eudicotyledons</taxon>
        <taxon>Gunneridae</taxon>
        <taxon>Pentapetalae</taxon>
        <taxon>rosids</taxon>
        <taxon>fabids</taxon>
        <taxon>Fagales</taxon>
        <taxon>Fagaceae</taxon>
        <taxon>Castanea</taxon>
    </lineage>
</organism>
<dbReference type="EMBL" id="JRKL02002211">
    <property type="protein sequence ID" value="KAF3959952.1"/>
    <property type="molecule type" value="Genomic_DNA"/>
</dbReference>
<dbReference type="GO" id="GO:0005634">
    <property type="term" value="C:nucleus"/>
    <property type="evidence" value="ECO:0007669"/>
    <property type="project" value="UniProtKB-SubCell"/>
</dbReference>
<dbReference type="PROSITE" id="PS50863">
    <property type="entry name" value="B3"/>
    <property type="match status" value="2"/>
</dbReference>
<keyword evidence="8" id="KW-1185">Reference proteome</keyword>
<reference evidence="7" key="1">
    <citation type="submission" date="2020-03" db="EMBL/GenBank/DDBJ databases">
        <title>Castanea mollissima Vanexum genome sequencing.</title>
        <authorList>
            <person name="Staton M."/>
        </authorList>
    </citation>
    <scope>NUCLEOTIDE SEQUENCE</scope>
    <source>
        <tissue evidence="7">Leaf</tissue>
    </source>
</reference>
<evidence type="ECO:0000313" key="8">
    <source>
        <dbReference type="Proteomes" id="UP000737018"/>
    </source>
</evidence>
<dbReference type="InterPro" id="IPR015300">
    <property type="entry name" value="DNA-bd_pseudobarrel_sf"/>
</dbReference>
<keyword evidence="4" id="KW-0804">Transcription</keyword>
<gene>
    <name evidence="7" type="ORF">CMV_015285</name>
</gene>
<dbReference type="PANTHER" id="PTHR31920">
    <property type="entry name" value="B3 DOMAIN-CONTAINING"/>
    <property type="match status" value="1"/>
</dbReference>
<keyword evidence="3" id="KW-0238">DNA-binding</keyword>
<dbReference type="SUPFAM" id="SSF101936">
    <property type="entry name" value="DNA-binding pseudobarrel domain"/>
    <property type="match status" value="2"/>
</dbReference>
<dbReference type="InterPro" id="IPR003340">
    <property type="entry name" value="B3_DNA-bd"/>
</dbReference>
<sequence>MATKPLEPLKRVKKPSFCKVLIGDFPTQLRIPEAFVKYFDGEVPNSSVLWGPRKTWRVDVKEVDSSLFFQKGWSAFVRDNSLKMGDFLLFRYDGNSNFSVKIYGRDCCEKGVAGASRKSYTPVYGNGKEEKEKMRNYLKRKSEKLLVGTGENEEKKKRGYHQKMKREKLLVSTGTNEVDTKEIEVIYIDSDANDDNIGKCMGSIRKERTGIEVIPRHLSYKPPKMKKGARALEAASKFISNYPSFQVLMYPCYVNSDYLNVPTSFFKIYMEGKQRNVTLQTSDGLWTMRLVRYSNRVGKFYGKLKQGWHAFAIGNALIVGDVCVFELIDKTGGLFKVSVFKCSS</sequence>
<dbReference type="AlphaFoldDB" id="A0A8J4VK65"/>
<dbReference type="Pfam" id="PF02362">
    <property type="entry name" value="B3"/>
    <property type="match status" value="2"/>
</dbReference>
<dbReference type="Proteomes" id="UP000737018">
    <property type="component" value="Unassembled WGS sequence"/>
</dbReference>
<dbReference type="InterPro" id="IPR050655">
    <property type="entry name" value="Plant_B3_domain"/>
</dbReference>
<evidence type="ECO:0000313" key="7">
    <source>
        <dbReference type="EMBL" id="KAF3959952.1"/>
    </source>
</evidence>
<evidence type="ECO:0000256" key="5">
    <source>
        <dbReference type="ARBA" id="ARBA00023242"/>
    </source>
</evidence>
<name>A0A8J4VK65_9ROSI</name>
<comment type="caution">
    <text evidence="7">The sequence shown here is derived from an EMBL/GenBank/DDBJ whole genome shotgun (WGS) entry which is preliminary data.</text>
</comment>
<feature type="domain" description="TF-B3" evidence="6">
    <location>
        <begin position="54"/>
        <end position="106"/>
    </location>
</feature>
<accession>A0A8J4VK65</accession>
<dbReference type="Gene3D" id="2.40.330.10">
    <property type="entry name" value="DNA-binding pseudobarrel domain"/>
    <property type="match status" value="2"/>
</dbReference>
<protein>
    <recommendedName>
        <fullName evidence="6">TF-B3 domain-containing protein</fullName>
    </recommendedName>
</protein>
<evidence type="ECO:0000256" key="3">
    <source>
        <dbReference type="ARBA" id="ARBA00023125"/>
    </source>
</evidence>
<feature type="domain" description="TF-B3" evidence="6">
    <location>
        <begin position="244"/>
        <end position="343"/>
    </location>
</feature>
<evidence type="ECO:0000256" key="1">
    <source>
        <dbReference type="ARBA" id="ARBA00004123"/>
    </source>
</evidence>
<dbReference type="SMART" id="SM01019">
    <property type="entry name" value="B3"/>
    <property type="match status" value="2"/>
</dbReference>
<keyword evidence="5" id="KW-0539">Nucleus</keyword>
<evidence type="ECO:0000259" key="6">
    <source>
        <dbReference type="PROSITE" id="PS50863"/>
    </source>
</evidence>
<dbReference type="GO" id="GO:0003677">
    <property type="term" value="F:DNA binding"/>
    <property type="evidence" value="ECO:0007669"/>
    <property type="project" value="UniProtKB-KW"/>
</dbReference>
<dbReference type="OrthoDB" id="1666376at2759"/>